<dbReference type="EMBL" id="LFRF01000006">
    <property type="protein sequence ID" value="KND92152.1"/>
    <property type="molecule type" value="Genomic_DNA"/>
</dbReference>
<evidence type="ECO:0000313" key="4">
    <source>
        <dbReference type="Proteomes" id="UP000036947"/>
    </source>
</evidence>
<feature type="compositionally biased region" description="Polar residues" evidence="1">
    <location>
        <begin position="98"/>
        <end position="112"/>
    </location>
</feature>
<gene>
    <name evidence="3" type="ORF">TOPH_03000</name>
</gene>
<evidence type="ECO:0000313" key="3">
    <source>
        <dbReference type="EMBL" id="KND92152.1"/>
    </source>
</evidence>
<protein>
    <submittedName>
        <fullName evidence="3">Uncharacterized protein</fullName>
    </submittedName>
</protein>
<feature type="region of interest" description="Disordered" evidence="1">
    <location>
        <begin position="1"/>
        <end position="25"/>
    </location>
</feature>
<feature type="region of interest" description="Disordered" evidence="1">
    <location>
        <begin position="178"/>
        <end position="213"/>
    </location>
</feature>
<feature type="transmembrane region" description="Helical" evidence="2">
    <location>
        <begin position="31"/>
        <end position="55"/>
    </location>
</feature>
<reference evidence="3 4" key="1">
    <citation type="journal article" date="2015" name="BMC Genomics">
        <title>The genome of the truffle-parasite Tolypocladium ophioglossoides and the evolution of antifungal peptaibiotics.</title>
        <authorList>
            <person name="Quandt C.A."/>
            <person name="Bushley K.E."/>
            <person name="Spatafora J.W."/>
        </authorList>
    </citation>
    <scope>NUCLEOTIDE SEQUENCE [LARGE SCALE GENOMIC DNA]</scope>
    <source>
        <strain evidence="3 4">CBS 100239</strain>
    </source>
</reference>
<feature type="non-terminal residue" evidence="3">
    <location>
        <position position="281"/>
    </location>
</feature>
<feature type="compositionally biased region" description="Basic and acidic residues" evidence="1">
    <location>
        <begin position="200"/>
        <end position="210"/>
    </location>
</feature>
<name>A0A0L0ND99_TOLOC</name>
<dbReference type="Proteomes" id="UP000036947">
    <property type="component" value="Unassembled WGS sequence"/>
</dbReference>
<keyword evidence="2" id="KW-1133">Transmembrane helix</keyword>
<keyword evidence="2" id="KW-0812">Transmembrane</keyword>
<sequence>RCPPAARRRSPQLQLSVHPTPPPGPPAPSPLLLSLSFTLSLNLAILLLALLVWVAEPRTRRRQHHRVYWRGARCIGLQFLLLSRRRTLSACGPATHSCPFQSPAPGSSSPSDEPSRQPPVHLSAERQRPPRWSWPHRPQGAPTSRLLRPTQTCSRPTRNDDQDDDVFLYRRCLPLPSVEQANEAPAPSTPASGIASLPHPDSRPPPDNETARSAGLVDGVGMAHAVNQRRTIVCASRLFVHLATVRQPSHPCTTATSPDSAMLTSTHSRFSFFLDVFHFSQ</sequence>
<feature type="compositionally biased region" description="Basic residues" evidence="1">
    <location>
        <begin position="1"/>
        <end position="10"/>
    </location>
</feature>
<accession>A0A0L0ND99</accession>
<proteinExistence type="predicted"/>
<comment type="caution">
    <text evidence="3">The sequence shown here is derived from an EMBL/GenBank/DDBJ whole genome shotgun (WGS) entry which is preliminary data.</text>
</comment>
<organism evidence="3 4">
    <name type="scientific">Tolypocladium ophioglossoides (strain CBS 100239)</name>
    <name type="common">Snaketongue truffleclub</name>
    <name type="synonym">Elaphocordyceps ophioglossoides</name>
    <dbReference type="NCBI Taxonomy" id="1163406"/>
    <lineage>
        <taxon>Eukaryota</taxon>
        <taxon>Fungi</taxon>
        <taxon>Dikarya</taxon>
        <taxon>Ascomycota</taxon>
        <taxon>Pezizomycotina</taxon>
        <taxon>Sordariomycetes</taxon>
        <taxon>Hypocreomycetidae</taxon>
        <taxon>Hypocreales</taxon>
        <taxon>Ophiocordycipitaceae</taxon>
        <taxon>Tolypocladium</taxon>
    </lineage>
</organism>
<evidence type="ECO:0000256" key="2">
    <source>
        <dbReference type="SAM" id="Phobius"/>
    </source>
</evidence>
<feature type="non-terminal residue" evidence="3">
    <location>
        <position position="1"/>
    </location>
</feature>
<evidence type="ECO:0000256" key="1">
    <source>
        <dbReference type="SAM" id="MobiDB-lite"/>
    </source>
</evidence>
<feature type="region of interest" description="Disordered" evidence="1">
    <location>
        <begin position="96"/>
        <end position="162"/>
    </location>
</feature>
<keyword evidence="2" id="KW-0472">Membrane</keyword>
<keyword evidence="4" id="KW-1185">Reference proteome</keyword>
<dbReference type="AlphaFoldDB" id="A0A0L0ND99"/>